<evidence type="ECO:0000313" key="2">
    <source>
        <dbReference type="EMBL" id="RBP41489.1"/>
    </source>
</evidence>
<evidence type="ECO:0000313" key="3">
    <source>
        <dbReference type="Proteomes" id="UP000253426"/>
    </source>
</evidence>
<dbReference type="OrthoDB" id="194973at2"/>
<organism evidence="2 3">
    <name type="scientific">Roseimicrobium gellanilyticum</name>
    <dbReference type="NCBI Taxonomy" id="748857"/>
    <lineage>
        <taxon>Bacteria</taxon>
        <taxon>Pseudomonadati</taxon>
        <taxon>Verrucomicrobiota</taxon>
        <taxon>Verrucomicrobiia</taxon>
        <taxon>Verrucomicrobiales</taxon>
        <taxon>Verrucomicrobiaceae</taxon>
        <taxon>Roseimicrobium</taxon>
    </lineage>
</organism>
<dbReference type="SUPFAM" id="SSF159888">
    <property type="entry name" value="YdhG-like"/>
    <property type="match status" value="1"/>
</dbReference>
<accession>A0A366HIQ9</accession>
<keyword evidence="3" id="KW-1185">Reference proteome</keyword>
<gene>
    <name evidence="2" type="ORF">DES53_107322</name>
</gene>
<protein>
    <submittedName>
        <fullName evidence="2">Uncharacterized protein YdhG (YjbR/CyaY superfamily)</fullName>
    </submittedName>
</protein>
<name>A0A366HIQ9_9BACT</name>
<dbReference type="Proteomes" id="UP000253426">
    <property type="component" value="Unassembled WGS sequence"/>
</dbReference>
<proteinExistence type="predicted"/>
<dbReference type="Gene3D" id="3.90.1150.200">
    <property type="match status" value="1"/>
</dbReference>
<dbReference type="RefSeq" id="WP_113960112.1">
    <property type="nucleotide sequence ID" value="NZ_QNRR01000007.1"/>
</dbReference>
<evidence type="ECO:0000259" key="1">
    <source>
        <dbReference type="Pfam" id="PF08818"/>
    </source>
</evidence>
<sequence>MPRGPKVNSIDEYIAEFSPEVQAILQEIRSTIQKAVPDAEEKISYQIPAFTLGGKVFIFFAAFKKHLGLYPPMKGDAKLEKETARYAGEKGNLQFPLSEPIPYALISRIAKFKAKEHAERTPAQRVKKTK</sequence>
<reference evidence="2 3" key="1">
    <citation type="submission" date="2018-06" db="EMBL/GenBank/DDBJ databases">
        <title>Genomic Encyclopedia of Type Strains, Phase IV (KMG-IV): sequencing the most valuable type-strain genomes for metagenomic binning, comparative biology and taxonomic classification.</title>
        <authorList>
            <person name="Goeker M."/>
        </authorList>
    </citation>
    <scope>NUCLEOTIDE SEQUENCE [LARGE SCALE GENOMIC DNA]</scope>
    <source>
        <strain evidence="2 3">DSM 25532</strain>
    </source>
</reference>
<dbReference type="Pfam" id="PF08818">
    <property type="entry name" value="DUF1801"/>
    <property type="match status" value="1"/>
</dbReference>
<dbReference type="AlphaFoldDB" id="A0A366HIQ9"/>
<comment type="caution">
    <text evidence="2">The sequence shown here is derived from an EMBL/GenBank/DDBJ whole genome shotgun (WGS) entry which is preliminary data.</text>
</comment>
<feature type="domain" description="YdhG-like" evidence="1">
    <location>
        <begin position="22"/>
        <end position="112"/>
    </location>
</feature>
<dbReference type="EMBL" id="QNRR01000007">
    <property type="protein sequence ID" value="RBP41489.1"/>
    <property type="molecule type" value="Genomic_DNA"/>
</dbReference>
<dbReference type="InterPro" id="IPR014922">
    <property type="entry name" value="YdhG-like"/>
</dbReference>